<accession>A0A1G8TDS0</accession>
<keyword evidence="8" id="KW-1185">Reference proteome</keyword>
<dbReference type="InterPro" id="IPR004682">
    <property type="entry name" value="TRAP_DctP"/>
</dbReference>
<dbReference type="RefSeq" id="WP_089851522.1">
    <property type="nucleotide sequence ID" value="NZ_FNEJ01000029.1"/>
</dbReference>
<evidence type="ECO:0000256" key="1">
    <source>
        <dbReference type="ARBA" id="ARBA00004418"/>
    </source>
</evidence>
<comment type="subcellular location">
    <subcellularLocation>
        <location evidence="1">Periplasm</location>
    </subcellularLocation>
</comment>
<evidence type="ECO:0000313" key="7">
    <source>
        <dbReference type="EMBL" id="SDJ39658.1"/>
    </source>
</evidence>
<reference evidence="7 8" key="1">
    <citation type="submission" date="2016-10" db="EMBL/GenBank/DDBJ databases">
        <authorList>
            <person name="de Groot N.N."/>
        </authorList>
    </citation>
    <scope>NUCLEOTIDE SEQUENCE [LARGE SCALE GENOMIC DNA]</scope>
    <source>
        <strain evidence="7 8">DSM 26424</strain>
    </source>
</reference>
<dbReference type="STRING" id="555512.SAMN04487993_102932"/>
<name>A0A1G8TDS0_9RHOB</name>
<comment type="similarity">
    <text evidence="2">Belongs to the bacterial solute-binding protein 7 family.</text>
</comment>
<evidence type="ECO:0000256" key="3">
    <source>
        <dbReference type="ARBA" id="ARBA00022448"/>
    </source>
</evidence>
<dbReference type="OrthoDB" id="8673861at2"/>
<keyword evidence="4 6" id="KW-0732">Signal</keyword>
<gene>
    <name evidence="7" type="ORF">SAMN04487993_102932</name>
</gene>
<dbReference type="Pfam" id="PF03480">
    <property type="entry name" value="DctP"/>
    <property type="match status" value="1"/>
</dbReference>
<proteinExistence type="inferred from homology"/>
<evidence type="ECO:0000256" key="6">
    <source>
        <dbReference type="SAM" id="SignalP"/>
    </source>
</evidence>
<protein>
    <submittedName>
        <fullName evidence="7">Tripartite ATP-independent transporter solute receptor, DctP family</fullName>
    </submittedName>
</protein>
<dbReference type="PANTHER" id="PTHR33376:SF4">
    <property type="entry name" value="SIALIC ACID-BINDING PERIPLASMIC PROTEIN SIAP"/>
    <property type="match status" value="1"/>
</dbReference>
<dbReference type="GO" id="GO:0055085">
    <property type="term" value="P:transmembrane transport"/>
    <property type="evidence" value="ECO:0007669"/>
    <property type="project" value="InterPro"/>
</dbReference>
<feature type="chain" id="PRO_5011781590" evidence="6">
    <location>
        <begin position="25"/>
        <end position="328"/>
    </location>
</feature>
<feature type="signal peptide" evidence="6">
    <location>
        <begin position="1"/>
        <end position="24"/>
    </location>
</feature>
<keyword evidence="7" id="KW-0675">Receptor</keyword>
<evidence type="ECO:0000313" key="8">
    <source>
        <dbReference type="Proteomes" id="UP000199093"/>
    </source>
</evidence>
<organism evidence="7 8">
    <name type="scientific">Salipiger marinus</name>
    <dbReference type="NCBI Taxonomy" id="555512"/>
    <lineage>
        <taxon>Bacteria</taxon>
        <taxon>Pseudomonadati</taxon>
        <taxon>Pseudomonadota</taxon>
        <taxon>Alphaproteobacteria</taxon>
        <taxon>Rhodobacterales</taxon>
        <taxon>Roseobacteraceae</taxon>
        <taxon>Salipiger</taxon>
    </lineage>
</organism>
<sequence>MKYVHAGLFAVTTTLVQVASPAAAADLTLRLGHHVPAEHSTNREFAQVFVDLVSEKSDGAIKVQNYPAGQLGGQRELLEGLELGTIDMSYADIGVVANYDLALGTLDLPYVFDNMDHAYRAMEDGLLDAVQARVADAGSFQVLGMIPVAFRDTLLAEKDVKTLGDLKGIKVRTPEAPVLIDTFRALGANPTPIPSGEAYTAIQTHVVDGMEGHKEFIYTIRVPEVAKHWIETKHNLTFNVLNISDITWNRLSEEQQATITEAAAEAAAHFRTANAEIDNQFREKLKAEGVTFSSPDLAPFREAVSPMIEAFVADNGADELWSIIEETR</sequence>
<dbReference type="GO" id="GO:0030288">
    <property type="term" value="C:outer membrane-bounded periplasmic space"/>
    <property type="evidence" value="ECO:0007669"/>
    <property type="project" value="InterPro"/>
</dbReference>
<keyword evidence="3" id="KW-0813">Transport</keyword>
<evidence type="ECO:0000256" key="4">
    <source>
        <dbReference type="ARBA" id="ARBA00022729"/>
    </source>
</evidence>
<dbReference type="InterPro" id="IPR018389">
    <property type="entry name" value="DctP_fam"/>
</dbReference>
<evidence type="ECO:0000256" key="2">
    <source>
        <dbReference type="ARBA" id="ARBA00009023"/>
    </source>
</evidence>
<dbReference type="AlphaFoldDB" id="A0A1G8TDS0"/>
<keyword evidence="5" id="KW-0574">Periplasm</keyword>
<dbReference type="InterPro" id="IPR038404">
    <property type="entry name" value="TRAP_DctP_sf"/>
</dbReference>
<dbReference type="Proteomes" id="UP000199093">
    <property type="component" value="Unassembled WGS sequence"/>
</dbReference>
<dbReference type="EMBL" id="FNEJ01000029">
    <property type="protein sequence ID" value="SDJ39658.1"/>
    <property type="molecule type" value="Genomic_DNA"/>
</dbReference>
<dbReference type="NCBIfam" id="NF037995">
    <property type="entry name" value="TRAP_S1"/>
    <property type="match status" value="1"/>
</dbReference>
<dbReference type="PIRSF" id="PIRSF006470">
    <property type="entry name" value="DctB"/>
    <property type="match status" value="1"/>
</dbReference>
<evidence type="ECO:0000256" key="5">
    <source>
        <dbReference type="ARBA" id="ARBA00022764"/>
    </source>
</evidence>
<dbReference type="CDD" id="cd13603">
    <property type="entry name" value="PBP2_TRAP_Siap_TeaA_like"/>
    <property type="match status" value="1"/>
</dbReference>
<dbReference type="Gene3D" id="3.40.190.170">
    <property type="entry name" value="Bacterial extracellular solute-binding protein, family 7"/>
    <property type="match status" value="1"/>
</dbReference>
<dbReference type="PANTHER" id="PTHR33376">
    <property type="match status" value="1"/>
</dbReference>